<evidence type="ECO:0000256" key="8">
    <source>
        <dbReference type="ARBA" id="ARBA00022827"/>
    </source>
</evidence>
<dbReference type="EC" id="1.3.3.15" evidence="5 11"/>
<dbReference type="Proteomes" id="UP000678228">
    <property type="component" value="Unassembled WGS sequence"/>
</dbReference>
<feature type="region of interest" description="Disordered" evidence="12">
    <location>
        <begin position="203"/>
        <end position="227"/>
    </location>
</feature>
<dbReference type="PANTHER" id="PTHR42923">
    <property type="entry name" value="PROTOPORPHYRINOGEN OXIDASE"/>
    <property type="match status" value="1"/>
</dbReference>
<dbReference type="AlphaFoldDB" id="A0A940X013"/>
<dbReference type="NCBIfam" id="TIGR00562">
    <property type="entry name" value="proto_IX_ox"/>
    <property type="match status" value="1"/>
</dbReference>
<reference evidence="14" key="1">
    <citation type="submission" date="2021-03" db="EMBL/GenBank/DDBJ databases">
        <title>Bacillus suaedae sp. nov., isolated from Suaeda aralocaspica.</title>
        <authorList>
            <person name="Lei R.F.R."/>
        </authorList>
    </citation>
    <scope>NUCLEOTIDE SEQUENCE</scope>
    <source>
        <strain evidence="14">YZJH907-2</strain>
    </source>
</reference>
<keyword evidence="10 11" id="KW-0350">Heme biosynthesis</keyword>
<keyword evidence="7 11" id="KW-0285">Flavoprotein</keyword>
<evidence type="ECO:0000256" key="12">
    <source>
        <dbReference type="SAM" id="MobiDB-lite"/>
    </source>
</evidence>
<keyword evidence="9 11" id="KW-0560">Oxidoreductase</keyword>
<comment type="similarity">
    <text evidence="4 11">Belongs to the protoporphyrinogen/coproporphyrinogen oxidase family. Coproporphyrinogen III oxidase subfamily.</text>
</comment>
<evidence type="ECO:0000256" key="2">
    <source>
        <dbReference type="ARBA" id="ARBA00001974"/>
    </source>
</evidence>
<dbReference type="Gene3D" id="3.90.660.20">
    <property type="entry name" value="Protoporphyrinogen oxidase, mitochondrial, domain 2"/>
    <property type="match status" value="1"/>
</dbReference>
<accession>A0A940X013</accession>
<feature type="domain" description="Amine oxidase" evidence="13">
    <location>
        <begin position="15"/>
        <end position="469"/>
    </location>
</feature>
<dbReference type="Gene3D" id="1.10.3110.10">
    <property type="entry name" value="protoporphyrinogen ix oxidase, domain 3"/>
    <property type="match status" value="1"/>
</dbReference>
<sequence length="476" mass="52956">METNKKRVAIIGGGITGLAAAFTLEKAIKNGSQIHYDLYEKTDRLGGKIQTEQRDGFIIERGPDSFLARKKSMSILAKEVGIDHEMLHNDTGQAFILKTGTLHPIPKGAVMGIPTEMKPFIKTDLVSPLGKLRATRDLFLPAFTSSDEDISLGHFFRRRLGDEVVDHMIEPLLSGIYAGDLDKLSLRATFPQYQEMEAEHGSLIKGITRSRKQQPSTGAKPDDQPKKQGMFLSFEKGLESFVDAIERKLNKKSVHRQADIININKVDQHFIIEFSNGESKHYDSVIMATPPHVTAKLLSSYPYFDYLSQIEATSVATVAMAYKEEQVELPYDGTGFVVSKKGDHVITACTWTHKKWKHTAPEGFALLRAYVGRPNDSAIVHQSDEDIVSAALNDLKQIIKIKGQPEFSIVTRWKEAMPQYHVGHSFKIAKIKEDVTKHLHGLYLVGGAYEGIGLPDCIDQGQAAANDILRDVTETV</sequence>
<evidence type="ECO:0000313" key="15">
    <source>
        <dbReference type="Proteomes" id="UP000678228"/>
    </source>
</evidence>
<evidence type="ECO:0000256" key="7">
    <source>
        <dbReference type="ARBA" id="ARBA00022630"/>
    </source>
</evidence>
<keyword evidence="11" id="KW-0963">Cytoplasm</keyword>
<evidence type="ECO:0000256" key="9">
    <source>
        <dbReference type="ARBA" id="ARBA00023002"/>
    </source>
</evidence>
<protein>
    <recommendedName>
        <fullName evidence="6 11">Coproporphyrinogen III oxidase</fullName>
        <ecNumber evidence="5 11">1.3.3.15</ecNumber>
    </recommendedName>
</protein>
<dbReference type="NCBIfam" id="NF008845">
    <property type="entry name" value="PRK11883.1-5"/>
    <property type="match status" value="1"/>
</dbReference>
<dbReference type="Pfam" id="PF01593">
    <property type="entry name" value="Amino_oxidase"/>
    <property type="match status" value="1"/>
</dbReference>
<gene>
    <name evidence="14" type="primary">hemY</name>
    <name evidence="14" type="ORF">J7W16_09800</name>
</gene>
<dbReference type="InterPro" id="IPR002937">
    <property type="entry name" value="Amino_oxidase"/>
</dbReference>
<dbReference type="InterPro" id="IPR050464">
    <property type="entry name" value="Zeta_carotene_desat/Oxidored"/>
</dbReference>
<proteinExistence type="inferred from homology"/>
<evidence type="ECO:0000256" key="6">
    <source>
        <dbReference type="ARBA" id="ARBA00019046"/>
    </source>
</evidence>
<dbReference type="InterPro" id="IPR004572">
    <property type="entry name" value="Protoporphyrinogen_oxidase"/>
</dbReference>
<dbReference type="GO" id="GO:0004729">
    <property type="term" value="F:oxygen-dependent protoporphyrinogen oxidase activity"/>
    <property type="evidence" value="ECO:0007669"/>
    <property type="project" value="UniProtKB-UniRule"/>
</dbReference>
<dbReference type="SUPFAM" id="SSF54373">
    <property type="entry name" value="FAD-linked reductases, C-terminal domain"/>
    <property type="match status" value="1"/>
</dbReference>
<evidence type="ECO:0000256" key="4">
    <source>
        <dbReference type="ARBA" id="ARBA00008310"/>
    </source>
</evidence>
<comment type="cofactor">
    <cofactor evidence="2 11">
        <name>FAD</name>
        <dbReference type="ChEBI" id="CHEBI:57692"/>
    </cofactor>
</comment>
<evidence type="ECO:0000256" key="10">
    <source>
        <dbReference type="ARBA" id="ARBA00023133"/>
    </source>
</evidence>
<name>A0A940X013_9BACI</name>
<dbReference type="SUPFAM" id="SSF51905">
    <property type="entry name" value="FAD/NAD(P)-binding domain"/>
    <property type="match status" value="1"/>
</dbReference>
<evidence type="ECO:0000256" key="3">
    <source>
        <dbReference type="ARBA" id="ARBA00004744"/>
    </source>
</evidence>
<evidence type="ECO:0000256" key="1">
    <source>
        <dbReference type="ARBA" id="ARBA00001755"/>
    </source>
</evidence>
<dbReference type="InterPro" id="IPR036188">
    <property type="entry name" value="FAD/NAD-bd_sf"/>
</dbReference>
<comment type="subcellular location">
    <subcellularLocation>
        <location evidence="11">Cytoplasm</location>
    </subcellularLocation>
</comment>
<dbReference type="Gene3D" id="3.50.50.60">
    <property type="entry name" value="FAD/NAD(P)-binding domain"/>
    <property type="match status" value="1"/>
</dbReference>
<dbReference type="PANTHER" id="PTHR42923:SF3">
    <property type="entry name" value="PROTOPORPHYRINOGEN OXIDASE"/>
    <property type="match status" value="1"/>
</dbReference>
<comment type="caution">
    <text evidence="14">The sequence shown here is derived from an EMBL/GenBank/DDBJ whole genome shotgun (WGS) entry which is preliminary data.</text>
</comment>
<dbReference type="GO" id="GO:0006783">
    <property type="term" value="P:heme biosynthetic process"/>
    <property type="evidence" value="ECO:0007669"/>
    <property type="project" value="UniProtKB-UniRule"/>
</dbReference>
<dbReference type="GO" id="GO:0005737">
    <property type="term" value="C:cytoplasm"/>
    <property type="evidence" value="ECO:0007669"/>
    <property type="project" value="UniProtKB-SubCell"/>
</dbReference>
<organism evidence="14 15">
    <name type="scientific">Halalkalibacter suaedae</name>
    <dbReference type="NCBI Taxonomy" id="2822140"/>
    <lineage>
        <taxon>Bacteria</taxon>
        <taxon>Bacillati</taxon>
        <taxon>Bacillota</taxon>
        <taxon>Bacilli</taxon>
        <taxon>Bacillales</taxon>
        <taxon>Bacillaceae</taxon>
        <taxon>Halalkalibacter</taxon>
    </lineage>
</organism>
<evidence type="ECO:0000259" key="13">
    <source>
        <dbReference type="Pfam" id="PF01593"/>
    </source>
</evidence>
<evidence type="ECO:0000256" key="11">
    <source>
        <dbReference type="RuleBase" id="RU364052"/>
    </source>
</evidence>
<keyword evidence="15" id="KW-1185">Reference proteome</keyword>
<comment type="catalytic activity">
    <reaction evidence="1">
        <text>coproporphyrinogen III + 3 O2 = coproporphyrin III + 3 H2O2</text>
        <dbReference type="Rhea" id="RHEA:43436"/>
        <dbReference type="ChEBI" id="CHEBI:15379"/>
        <dbReference type="ChEBI" id="CHEBI:16240"/>
        <dbReference type="ChEBI" id="CHEBI:57309"/>
        <dbReference type="ChEBI" id="CHEBI:131725"/>
        <dbReference type="EC" id="1.3.3.15"/>
    </reaction>
    <physiologicalReaction direction="left-to-right" evidence="1">
        <dbReference type="Rhea" id="RHEA:43437"/>
    </physiologicalReaction>
</comment>
<evidence type="ECO:0000313" key="14">
    <source>
        <dbReference type="EMBL" id="MBP3951429.1"/>
    </source>
</evidence>
<dbReference type="RefSeq" id="WP_210597112.1">
    <property type="nucleotide sequence ID" value="NZ_JAGKSQ010000003.1"/>
</dbReference>
<dbReference type="EMBL" id="JAGKSQ010000003">
    <property type="protein sequence ID" value="MBP3951429.1"/>
    <property type="molecule type" value="Genomic_DNA"/>
</dbReference>
<comment type="function">
    <text evidence="11">Involved in coproporphyrin-dependent heme b biosynthesis. Catalyzes the oxidation of coproporphyrinogen III to coproporphyrin III.</text>
</comment>
<evidence type="ECO:0000256" key="5">
    <source>
        <dbReference type="ARBA" id="ARBA00012402"/>
    </source>
</evidence>
<comment type="pathway">
    <text evidence="3 11">Porphyrin-containing compound metabolism; protoheme biosynthesis.</text>
</comment>
<keyword evidence="8 11" id="KW-0274">FAD</keyword>